<evidence type="ECO:0000313" key="8">
    <source>
        <dbReference type="Proteomes" id="UP000460272"/>
    </source>
</evidence>
<dbReference type="GO" id="GO:0005737">
    <property type="term" value="C:cytoplasm"/>
    <property type="evidence" value="ECO:0007669"/>
    <property type="project" value="TreeGrafter"/>
</dbReference>
<dbReference type="GO" id="GO:0030246">
    <property type="term" value="F:carbohydrate binding"/>
    <property type="evidence" value="ECO:0007669"/>
    <property type="project" value="InterPro"/>
</dbReference>
<dbReference type="InterPro" id="IPR014718">
    <property type="entry name" value="GH-type_carb-bd"/>
</dbReference>
<accession>A0A6P2BPY9</accession>
<proteinExistence type="inferred from homology"/>
<evidence type="ECO:0000256" key="6">
    <source>
        <dbReference type="ARBA" id="ARBA00033373"/>
    </source>
</evidence>
<dbReference type="GO" id="GO:0006006">
    <property type="term" value="P:glucose metabolic process"/>
    <property type="evidence" value="ECO:0007669"/>
    <property type="project" value="TreeGrafter"/>
</dbReference>
<dbReference type="CDD" id="cd09019">
    <property type="entry name" value="galactose_mutarotase_like"/>
    <property type="match status" value="1"/>
</dbReference>
<comment type="similarity">
    <text evidence="1">Belongs to the aldose epimerase family.</text>
</comment>
<dbReference type="InterPro" id="IPR008183">
    <property type="entry name" value="Aldose_1/G6P_1-epimerase"/>
</dbReference>
<evidence type="ECO:0000256" key="4">
    <source>
        <dbReference type="ARBA" id="ARBA00023277"/>
    </source>
</evidence>
<dbReference type="InterPro" id="IPR011013">
    <property type="entry name" value="Gal_mutarotase_sf_dom"/>
</dbReference>
<dbReference type="PANTHER" id="PTHR10091">
    <property type="entry name" value="ALDOSE-1-EPIMERASE"/>
    <property type="match status" value="1"/>
</dbReference>
<evidence type="ECO:0000256" key="3">
    <source>
        <dbReference type="ARBA" id="ARBA00023235"/>
    </source>
</evidence>
<comment type="caution">
    <text evidence="7">The sequence shown here is derived from an EMBL/GenBank/DDBJ whole genome shotgun (WGS) entry which is preliminary data.</text>
</comment>
<dbReference type="RefSeq" id="WP_145860930.1">
    <property type="nucleotide sequence ID" value="NZ_RPFW01000009.1"/>
</dbReference>
<evidence type="ECO:0000256" key="2">
    <source>
        <dbReference type="ARBA" id="ARBA00014165"/>
    </source>
</evidence>
<dbReference type="GO" id="GO:0033499">
    <property type="term" value="P:galactose catabolic process via UDP-galactose, Leloir pathway"/>
    <property type="evidence" value="ECO:0007669"/>
    <property type="project" value="TreeGrafter"/>
</dbReference>
<dbReference type="EMBL" id="RPFW01000009">
    <property type="protein sequence ID" value="TVZ00266.1"/>
    <property type="molecule type" value="Genomic_DNA"/>
</dbReference>
<reference evidence="7 8" key="1">
    <citation type="submission" date="2018-11" db="EMBL/GenBank/DDBJ databases">
        <title>Trebonia kvetii gen.nov., sp.nov., a novel acidophilic actinobacterium, and proposal of the new actinobacterial family Treboniaceae fam. nov.</title>
        <authorList>
            <person name="Rapoport D."/>
            <person name="Sagova-Mareckova M."/>
            <person name="Sedlacek I."/>
            <person name="Provaznik J."/>
            <person name="Kralova S."/>
            <person name="Pavlinic D."/>
            <person name="Benes V."/>
            <person name="Kopecky J."/>
        </authorList>
    </citation>
    <scope>NUCLEOTIDE SEQUENCE [LARGE SCALE GENOMIC DNA]</scope>
    <source>
        <strain evidence="7 8">15Tr583</strain>
    </source>
</reference>
<evidence type="ECO:0000256" key="5">
    <source>
        <dbReference type="ARBA" id="ARBA00032300"/>
    </source>
</evidence>
<dbReference type="OrthoDB" id="9779408at2"/>
<keyword evidence="8" id="KW-1185">Reference proteome</keyword>
<dbReference type="AlphaFoldDB" id="A0A6P2BPY9"/>
<name>A0A6P2BPY9_9ACTN</name>
<keyword evidence="3" id="KW-0413">Isomerase</keyword>
<dbReference type="Gene3D" id="2.70.98.10">
    <property type="match status" value="1"/>
</dbReference>
<gene>
    <name evidence="7" type="ORF">EAS64_37070</name>
</gene>
<dbReference type="InterPro" id="IPR047215">
    <property type="entry name" value="Galactose_mutarotase-like"/>
</dbReference>
<dbReference type="Pfam" id="PF01263">
    <property type="entry name" value="Aldose_epim"/>
    <property type="match status" value="2"/>
</dbReference>
<dbReference type="PROSITE" id="PS00545">
    <property type="entry name" value="ALDOSE_1_EPIMERASE"/>
    <property type="match status" value="1"/>
</dbReference>
<dbReference type="PANTHER" id="PTHR10091:SF0">
    <property type="entry name" value="GALACTOSE MUTAROTASE"/>
    <property type="match status" value="1"/>
</dbReference>
<evidence type="ECO:0000313" key="7">
    <source>
        <dbReference type="EMBL" id="TVZ00266.1"/>
    </source>
</evidence>
<evidence type="ECO:0000256" key="1">
    <source>
        <dbReference type="ARBA" id="ARBA00006206"/>
    </source>
</evidence>
<protein>
    <recommendedName>
        <fullName evidence="2">Aldose 1-epimerase</fullName>
    </recommendedName>
    <alternativeName>
        <fullName evidence="6">Galactose mutarotase</fullName>
    </alternativeName>
    <alternativeName>
        <fullName evidence="5">Type-1 mutarotase</fullName>
    </alternativeName>
</protein>
<dbReference type="Proteomes" id="UP000460272">
    <property type="component" value="Unassembled WGS sequence"/>
</dbReference>
<keyword evidence="4" id="KW-0119">Carbohydrate metabolism</keyword>
<dbReference type="SUPFAM" id="SSF74650">
    <property type="entry name" value="Galactose mutarotase-like"/>
    <property type="match status" value="1"/>
</dbReference>
<dbReference type="InterPro" id="IPR018052">
    <property type="entry name" value="Ald1_epimerase_CS"/>
</dbReference>
<sequence length="467" mass="49971">MRVIRGQWRLRGRVGIVVAAVATLIAGGSTLATQALAFSGTPAAAAHGDCHRSPTITVEPFGSPVPDTPYSSTPEQTFRYTLTNCHGMQVRLLSYGAITQSITVPDEHGHRANVALGFATLNDYVNLASPPPTSPNFGGPYFGETIGRFANRIANGSFKLNGATYTLPVNNGPNSLHGGFVGFGNHIWRVTSPPVRTRSAVSVTMTLVSPNGDEGSGLLPGTKVYEPNCAIPSATPTTCTGYPAQLTVSVTFSLDNHNRFWLHYRAHNDDSSLPTVVNLTNHTYFNLAGEASGDAGHQVIRINADNFTPTDSTLIPTGQIVPVAGTPFDFTHPKPIRPSITDCTAGVNTLGCQQLLTAHGFDHNWVLNPQTRKTTGPGGLNLAATARDPRSGRELTVWTDEPGVQFYTSNFLNGTLVGISGHIYRQTQAYTFETQHFPNSPNQLNFPSTVLDAGKTFTTTTIFAFSS</sequence>
<dbReference type="GO" id="GO:0004034">
    <property type="term" value="F:aldose 1-epimerase activity"/>
    <property type="evidence" value="ECO:0007669"/>
    <property type="project" value="TreeGrafter"/>
</dbReference>
<organism evidence="7 8">
    <name type="scientific">Trebonia kvetii</name>
    <dbReference type="NCBI Taxonomy" id="2480626"/>
    <lineage>
        <taxon>Bacteria</taxon>
        <taxon>Bacillati</taxon>
        <taxon>Actinomycetota</taxon>
        <taxon>Actinomycetes</taxon>
        <taxon>Streptosporangiales</taxon>
        <taxon>Treboniaceae</taxon>
        <taxon>Trebonia</taxon>
    </lineage>
</organism>